<evidence type="ECO:0000256" key="2">
    <source>
        <dbReference type="ARBA" id="ARBA00022763"/>
    </source>
</evidence>
<name>A0A2R2MJJ2_LINAN</name>
<evidence type="ECO:0000259" key="7">
    <source>
        <dbReference type="Pfam" id="PF17913"/>
    </source>
</evidence>
<dbReference type="AlphaFoldDB" id="A0A2R2MJJ2"/>
<organism evidence="8 9">
    <name type="scientific">Lingula anatina</name>
    <name type="common">Brachiopod</name>
    <name type="synonym">Lingula unguis</name>
    <dbReference type="NCBI Taxonomy" id="7574"/>
    <lineage>
        <taxon>Eukaryota</taxon>
        <taxon>Metazoa</taxon>
        <taxon>Spiralia</taxon>
        <taxon>Lophotrochozoa</taxon>
        <taxon>Brachiopoda</taxon>
        <taxon>Linguliformea</taxon>
        <taxon>Lingulata</taxon>
        <taxon>Lingulida</taxon>
        <taxon>Linguloidea</taxon>
        <taxon>Lingulidae</taxon>
        <taxon>Lingula</taxon>
    </lineage>
</organism>
<dbReference type="CDD" id="cd22717">
    <property type="entry name" value="FHA_APLF"/>
    <property type="match status" value="1"/>
</dbReference>
<feature type="compositionally biased region" description="Acidic residues" evidence="6">
    <location>
        <begin position="136"/>
        <end position="152"/>
    </location>
</feature>
<dbReference type="InParanoid" id="A0A2R2MJJ2"/>
<dbReference type="FunFam" id="2.60.200.20:FF:000061">
    <property type="entry name" value="Zgc:165656 protein"/>
    <property type="match status" value="1"/>
</dbReference>
<evidence type="ECO:0000313" key="8">
    <source>
        <dbReference type="Proteomes" id="UP000085678"/>
    </source>
</evidence>
<dbReference type="SUPFAM" id="SSF49879">
    <property type="entry name" value="SMAD/FHA domain"/>
    <property type="match status" value="1"/>
</dbReference>
<keyword evidence="4" id="KW-0234">DNA repair</keyword>
<dbReference type="Gene3D" id="2.60.200.20">
    <property type="match status" value="1"/>
</dbReference>
<dbReference type="GO" id="GO:0003906">
    <property type="term" value="F:DNA-(apurinic or apyrimidinic site) endonuclease activity"/>
    <property type="evidence" value="ECO:0007669"/>
    <property type="project" value="InterPro"/>
</dbReference>
<dbReference type="GO" id="GO:0005634">
    <property type="term" value="C:nucleus"/>
    <property type="evidence" value="ECO:0007669"/>
    <property type="project" value="UniProtKB-SubCell"/>
</dbReference>
<dbReference type="RefSeq" id="XP_023930369.1">
    <property type="nucleotide sequence ID" value="XM_024074601.1"/>
</dbReference>
<dbReference type="Proteomes" id="UP000085678">
    <property type="component" value="Unplaced"/>
</dbReference>
<dbReference type="GeneID" id="106180679"/>
<evidence type="ECO:0000256" key="4">
    <source>
        <dbReference type="ARBA" id="ARBA00023204"/>
    </source>
</evidence>
<dbReference type="KEGG" id="lak:106180679"/>
<evidence type="ECO:0000313" key="9">
    <source>
        <dbReference type="RefSeq" id="XP_023930369.1"/>
    </source>
</evidence>
<evidence type="ECO:0000256" key="1">
    <source>
        <dbReference type="ARBA" id="ARBA00004123"/>
    </source>
</evidence>
<sequence length="219" mass="24526">MSGVELRSLDGGENIEIPKEKCTIGRGTLLKVTDTRVSRNHATLEVNPEGKLILTPIHTNPCFYRKADGAGKQCTLPKDKPFTLQHGDKFGLLPEKLFFEVVYLDMRNGDAKDEETDEEGAMKIDLDAEKTSAKEEMEEENGKDEKQEDEETKEDKEMALPLDKKRKLPDWMVEGATAKKGPGPKTKGQLKSVFEHQILSKGNIDTVTVILTKGDNRRL</sequence>
<dbReference type="Pfam" id="PF17913">
    <property type="entry name" value="FHA_2"/>
    <property type="match status" value="1"/>
</dbReference>
<evidence type="ECO:0000256" key="3">
    <source>
        <dbReference type="ARBA" id="ARBA00022801"/>
    </source>
</evidence>
<feature type="domain" description="PNK FHA" evidence="7">
    <location>
        <begin position="13"/>
        <end position="53"/>
    </location>
</feature>
<gene>
    <name evidence="9" type="primary">LOC106180679</name>
</gene>
<dbReference type="PANTHER" id="PTHR21315:SF2">
    <property type="entry name" value="APRATAXIN AND PNK-LIKE FACTOR"/>
    <property type="match status" value="1"/>
</dbReference>
<feature type="region of interest" description="Disordered" evidence="6">
    <location>
        <begin position="127"/>
        <end position="170"/>
    </location>
</feature>
<dbReference type="STRING" id="7574.A0A2R2MJJ2"/>
<keyword evidence="3" id="KW-0378">Hydrolase</keyword>
<proteinExistence type="predicted"/>
<reference evidence="9" key="1">
    <citation type="submission" date="2025-08" db="UniProtKB">
        <authorList>
            <consortium name="RefSeq"/>
        </authorList>
    </citation>
    <scope>IDENTIFICATION</scope>
    <source>
        <tissue evidence="9">Gonads</tissue>
    </source>
</reference>
<dbReference type="GO" id="GO:0006302">
    <property type="term" value="P:double-strand break repair"/>
    <property type="evidence" value="ECO:0007669"/>
    <property type="project" value="InterPro"/>
</dbReference>
<keyword evidence="2" id="KW-0227">DNA damage</keyword>
<comment type="subcellular location">
    <subcellularLocation>
        <location evidence="1">Nucleus</location>
    </subcellularLocation>
</comment>
<keyword evidence="5" id="KW-0539">Nucleus</keyword>
<keyword evidence="8" id="KW-1185">Reference proteome</keyword>
<dbReference type="OrthoDB" id="10256774at2759"/>
<dbReference type="GO" id="GO:0008408">
    <property type="term" value="F:3'-5' exonuclease activity"/>
    <property type="evidence" value="ECO:0007669"/>
    <property type="project" value="InterPro"/>
</dbReference>
<dbReference type="InterPro" id="IPR039253">
    <property type="entry name" value="APLF"/>
</dbReference>
<evidence type="ECO:0000256" key="5">
    <source>
        <dbReference type="ARBA" id="ARBA00023242"/>
    </source>
</evidence>
<dbReference type="InterPro" id="IPR008984">
    <property type="entry name" value="SMAD_FHA_dom_sf"/>
</dbReference>
<dbReference type="GO" id="GO:0035861">
    <property type="term" value="C:site of double-strand break"/>
    <property type="evidence" value="ECO:0007669"/>
    <property type="project" value="TreeGrafter"/>
</dbReference>
<evidence type="ECO:0000256" key="6">
    <source>
        <dbReference type="SAM" id="MobiDB-lite"/>
    </source>
</evidence>
<accession>A0A2R2MJJ2</accession>
<dbReference type="PANTHER" id="PTHR21315">
    <property type="entry name" value="APRATAXIN AND PNK-LIKE FACTOR-RELATED"/>
    <property type="match status" value="1"/>
</dbReference>
<protein>
    <submittedName>
        <fullName evidence="9">Aprataxin and PNK-like factor</fullName>
    </submittedName>
</protein>
<dbReference type="InterPro" id="IPR041388">
    <property type="entry name" value="FHA_2"/>
</dbReference>